<gene>
    <name evidence="1" type="ORF">THAOC_36832</name>
</gene>
<protein>
    <submittedName>
        <fullName evidence="1">Uncharacterized protein</fullName>
    </submittedName>
</protein>
<comment type="caution">
    <text evidence="1">The sequence shown here is derived from an EMBL/GenBank/DDBJ whole genome shotgun (WGS) entry which is preliminary data.</text>
</comment>
<dbReference type="EMBL" id="AGNL01049448">
    <property type="protein sequence ID" value="EJK44615.1"/>
    <property type="molecule type" value="Genomic_DNA"/>
</dbReference>
<evidence type="ECO:0000313" key="2">
    <source>
        <dbReference type="Proteomes" id="UP000266841"/>
    </source>
</evidence>
<keyword evidence="2" id="KW-1185">Reference proteome</keyword>
<name>K0QZJ2_THAOC</name>
<accession>K0QZJ2</accession>
<dbReference type="AlphaFoldDB" id="K0QZJ2"/>
<organism evidence="1 2">
    <name type="scientific">Thalassiosira oceanica</name>
    <name type="common">Marine diatom</name>
    <dbReference type="NCBI Taxonomy" id="159749"/>
    <lineage>
        <taxon>Eukaryota</taxon>
        <taxon>Sar</taxon>
        <taxon>Stramenopiles</taxon>
        <taxon>Ochrophyta</taxon>
        <taxon>Bacillariophyta</taxon>
        <taxon>Coscinodiscophyceae</taxon>
        <taxon>Thalassiosirophycidae</taxon>
        <taxon>Thalassiosirales</taxon>
        <taxon>Thalassiosiraceae</taxon>
        <taxon>Thalassiosira</taxon>
    </lineage>
</organism>
<dbReference type="Proteomes" id="UP000266841">
    <property type="component" value="Unassembled WGS sequence"/>
</dbReference>
<proteinExistence type="predicted"/>
<reference evidence="1 2" key="1">
    <citation type="journal article" date="2012" name="Genome Biol.">
        <title>Genome and low-iron response of an oceanic diatom adapted to chronic iron limitation.</title>
        <authorList>
            <person name="Lommer M."/>
            <person name="Specht M."/>
            <person name="Roy A.S."/>
            <person name="Kraemer L."/>
            <person name="Andreson R."/>
            <person name="Gutowska M.A."/>
            <person name="Wolf J."/>
            <person name="Bergner S.V."/>
            <person name="Schilhabel M.B."/>
            <person name="Klostermeier U.C."/>
            <person name="Beiko R.G."/>
            <person name="Rosenstiel P."/>
            <person name="Hippler M."/>
            <person name="Laroche J."/>
        </authorList>
    </citation>
    <scope>NUCLEOTIDE SEQUENCE [LARGE SCALE GENOMIC DNA]</scope>
    <source>
        <strain evidence="1 2">CCMP1005</strain>
    </source>
</reference>
<sequence length="19" mass="2225">MDPLDTDTSFPWWALKPGF</sequence>
<evidence type="ECO:0000313" key="1">
    <source>
        <dbReference type="EMBL" id="EJK44615.1"/>
    </source>
</evidence>
<feature type="non-terminal residue" evidence="1">
    <location>
        <position position="19"/>
    </location>
</feature>